<organism evidence="1 2">
    <name type="scientific">Imperialibacter roseus</name>
    <dbReference type="NCBI Taxonomy" id="1324217"/>
    <lineage>
        <taxon>Bacteria</taxon>
        <taxon>Pseudomonadati</taxon>
        <taxon>Bacteroidota</taxon>
        <taxon>Cytophagia</taxon>
        <taxon>Cytophagales</taxon>
        <taxon>Flammeovirgaceae</taxon>
        <taxon>Imperialibacter</taxon>
    </lineage>
</organism>
<keyword evidence="2" id="KW-1185">Reference proteome</keyword>
<proteinExistence type="predicted"/>
<evidence type="ECO:0008006" key="3">
    <source>
        <dbReference type="Google" id="ProtNLM"/>
    </source>
</evidence>
<dbReference type="EMBL" id="CP136051">
    <property type="protein sequence ID" value="WOK04884.1"/>
    <property type="molecule type" value="Genomic_DNA"/>
</dbReference>
<sequence>MHKNTTLLISLGVLLLLIAGTWWAGSPSETSIVGYDLLELSDTTKISRIEMISDENSVILSKVNDKWLVNDKYKVDRSIRNFLVGVLKLVRVKREVGPSQLAEVKQWMASGRKVIISGEQGVLAEFTATGNPSKTESYFNLAGESKVYQVELPGYPNYVSGIFEFTENQWRNRLLFSSDWRSIQSLTIDYADDQKKDVTIAFDKTTLKVAELPEADTLVLENYIQQYESFFTNEFISQGQIPVYDSLMDATPVATIRLRDIDSAKNTELDVYPGPTDQPYVLLKDEAGNYSVCDAGRVRSLLISLDDLRPEK</sequence>
<name>A0ABZ0IK46_9BACT</name>
<dbReference type="Proteomes" id="UP001302349">
    <property type="component" value="Chromosome"/>
</dbReference>
<reference evidence="1 2" key="1">
    <citation type="journal article" date="2023" name="Microbiol. Resour. Announc.">
        <title>Complete Genome Sequence of Imperialibacter roseus strain P4T.</title>
        <authorList>
            <person name="Tizabi D.R."/>
            <person name="Bachvaroff T."/>
            <person name="Hill R.T."/>
        </authorList>
    </citation>
    <scope>NUCLEOTIDE SEQUENCE [LARGE SCALE GENOMIC DNA]</scope>
    <source>
        <strain evidence="1 2">P4T</strain>
    </source>
</reference>
<gene>
    <name evidence="1" type="ORF">RT717_17520</name>
</gene>
<evidence type="ECO:0000313" key="2">
    <source>
        <dbReference type="Proteomes" id="UP001302349"/>
    </source>
</evidence>
<accession>A0ABZ0IK46</accession>
<protein>
    <recommendedName>
        <fullName evidence="3">DUF4340 domain-containing protein</fullName>
    </recommendedName>
</protein>
<dbReference type="RefSeq" id="WP_317487682.1">
    <property type="nucleotide sequence ID" value="NZ_CP136051.1"/>
</dbReference>
<evidence type="ECO:0000313" key="1">
    <source>
        <dbReference type="EMBL" id="WOK04884.1"/>
    </source>
</evidence>